<reference evidence="2" key="3">
    <citation type="submission" date="2018-11" db="EMBL/GenBank/DDBJ databases">
        <title>Proposal to divide the Flavobacteriaceae and reorganize its genera based on Amino Acid Identity values calculated from whole genome sequences.</title>
        <authorList>
            <person name="Nicholson A.C."/>
            <person name="Gulvik C.A."/>
            <person name="Whitney A.M."/>
            <person name="Humrighouse B.W."/>
            <person name="Bell M."/>
            <person name="Holmes B."/>
            <person name="Steigerwalt A."/>
            <person name="Villarma A."/>
            <person name="Sheth M."/>
            <person name="Batra D."/>
            <person name="Pryor J."/>
            <person name="Bernardet J.-F."/>
            <person name="Hugo C."/>
            <person name="Kampfer P."/>
            <person name="Newman J."/>
            <person name="Mcquiston J.R."/>
        </authorList>
    </citation>
    <scope>NUCLEOTIDE SEQUENCE</scope>
    <source>
        <strain evidence="2">DSM 22165</strain>
    </source>
</reference>
<name>A0A1H6KET6_9FLAO</name>
<gene>
    <name evidence="2" type="ORF">EGH73_13250</name>
    <name evidence="3" type="ORF">SAMN05421793_1237</name>
</gene>
<dbReference type="STRING" id="420404.SAMN05421793_1237"/>
<evidence type="ECO:0000313" key="4">
    <source>
        <dbReference type="Proteomes" id="UP000198555"/>
    </source>
</evidence>
<proteinExistence type="predicted"/>
<feature type="transmembrane region" description="Helical" evidence="1">
    <location>
        <begin position="6"/>
        <end position="22"/>
    </location>
</feature>
<evidence type="ECO:0000256" key="1">
    <source>
        <dbReference type="SAM" id="Phobius"/>
    </source>
</evidence>
<reference evidence="3" key="1">
    <citation type="submission" date="2016-10" db="EMBL/GenBank/DDBJ databases">
        <authorList>
            <person name="de Groot N.N."/>
        </authorList>
    </citation>
    <scope>NUCLEOTIDE SEQUENCE [LARGE SCALE GENOMIC DNA]</scope>
    <source>
        <strain evidence="3">DSM 19326</strain>
    </source>
</reference>
<dbReference type="RefSeq" id="WP_089770207.1">
    <property type="nucleotide sequence ID" value="NZ_DAMACK010000001.1"/>
</dbReference>
<keyword evidence="1" id="KW-0472">Membrane</keyword>
<sequence>MNNWAEYVGYVASAFVVGSFLLKEIKTIRLVNLIGCICFVIYGVYSGMLWPIIIPNVILALVQIYHLVRTIKS</sequence>
<dbReference type="EMBL" id="RJTU01000082">
    <property type="protein sequence ID" value="ROI11676.1"/>
    <property type="molecule type" value="Genomic_DNA"/>
</dbReference>
<dbReference type="Proteomes" id="UP000198555">
    <property type="component" value="Unassembled WGS sequence"/>
</dbReference>
<accession>A0A1H6KET6</accession>
<organism evidence="3 4">
    <name type="scientific">Epilithonimonas hominis</name>
    <dbReference type="NCBI Taxonomy" id="420404"/>
    <lineage>
        <taxon>Bacteria</taxon>
        <taxon>Pseudomonadati</taxon>
        <taxon>Bacteroidota</taxon>
        <taxon>Flavobacteriia</taxon>
        <taxon>Flavobacteriales</taxon>
        <taxon>Weeksellaceae</taxon>
        <taxon>Chryseobacterium group</taxon>
        <taxon>Epilithonimonas</taxon>
    </lineage>
</organism>
<keyword evidence="4" id="KW-1185">Reference proteome</keyword>
<evidence type="ECO:0000313" key="2">
    <source>
        <dbReference type="EMBL" id="ROI11676.1"/>
    </source>
</evidence>
<keyword evidence="1" id="KW-1133">Transmembrane helix</keyword>
<reference evidence="5" key="4">
    <citation type="submission" date="2018-11" db="EMBL/GenBank/DDBJ databases">
        <title>Proposal to divide the Flavobacteriaceae and reorganize its genera based on Amino Acid Identity values calculated from whole genome sequences.</title>
        <authorList>
            <person name="Nicholson A.C."/>
            <person name="Gulvik C.A."/>
            <person name="Whitney A.M."/>
            <person name="Humrighouse B.W."/>
            <person name="Bell M."/>
            <person name="Holmes B."/>
            <person name="Steigerwalt A."/>
            <person name="Villarma A."/>
            <person name="Sheth M."/>
            <person name="Batra D."/>
            <person name="Pryor J."/>
            <person name="Bernardet J.-F."/>
            <person name="Hugo C."/>
            <person name="Kampfer P."/>
            <person name="Newman J."/>
            <person name="Mcquiston J."/>
        </authorList>
    </citation>
    <scope>NUCLEOTIDE SEQUENCE [LARGE SCALE GENOMIC DNA]</scope>
    <source>
        <strain evidence="5">DSM 22165</strain>
    </source>
</reference>
<evidence type="ECO:0000313" key="3">
    <source>
        <dbReference type="EMBL" id="SEH72061.1"/>
    </source>
</evidence>
<protein>
    <submittedName>
        <fullName evidence="2">Uroporphyrinogen decarboxylase</fullName>
    </submittedName>
</protein>
<dbReference type="AlphaFoldDB" id="A0A1H6KET6"/>
<dbReference type="Proteomes" id="UP000267623">
    <property type="component" value="Unassembled WGS sequence"/>
</dbReference>
<dbReference type="EMBL" id="FNWX01000023">
    <property type="protein sequence ID" value="SEH72061.1"/>
    <property type="molecule type" value="Genomic_DNA"/>
</dbReference>
<reference evidence="4" key="2">
    <citation type="submission" date="2016-10" db="EMBL/GenBank/DDBJ databases">
        <authorList>
            <person name="Varghese N."/>
            <person name="Submissions S."/>
        </authorList>
    </citation>
    <scope>NUCLEOTIDE SEQUENCE [LARGE SCALE GENOMIC DNA]</scope>
    <source>
        <strain evidence="4">DSM 19326</strain>
    </source>
</reference>
<keyword evidence="1" id="KW-0812">Transmembrane</keyword>
<feature type="transmembrane region" description="Helical" evidence="1">
    <location>
        <begin position="51"/>
        <end position="68"/>
    </location>
</feature>
<feature type="transmembrane region" description="Helical" evidence="1">
    <location>
        <begin position="29"/>
        <end position="45"/>
    </location>
</feature>
<evidence type="ECO:0000313" key="5">
    <source>
        <dbReference type="Proteomes" id="UP000267623"/>
    </source>
</evidence>